<dbReference type="SUPFAM" id="SSF53335">
    <property type="entry name" value="S-adenosyl-L-methionine-dependent methyltransferases"/>
    <property type="match status" value="1"/>
</dbReference>
<sequence>MQTSSFPIVIDGQLLPDKAHALAQQLNIPLMSPSNTEKDKPVMKLGWWQDGKKSGDDIGETDYKLALFPPNTGPVYVDFVTGKKNHRRQFGGGKGQPLARAVLAAEHPTIIDATAGMGGDAFVFASLGCQVTMIERSPIIAALLQDALNRAQQNDTPEEIQEIVSRLSLINDDATQYLTNQTPICDVVYLDPMYPEKKKSAATKKDMQALQHLVGPDMDSETLLKAALHVAQKRVVVKRPKNAPTLVGIQPNASIQSPNTRYDIYAIKALKAAGKL</sequence>
<keyword evidence="1 2" id="KW-0808">Transferase</keyword>
<comment type="similarity">
    <text evidence="1">Belongs to the methyltransferase superfamily. RsmJ family.</text>
</comment>
<evidence type="ECO:0000313" key="2">
    <source>
        <dbReference type="EMBL" id="QBZ84032.1"/>
    </source>
</evidence>
<dbReference type="GO" id="GO:0008990">
    <property type="term" value="F:rRNA (guanine-N2-)-methyltransferase activity"/>
    <property type="evidence" value="ECO:0007669"/>
    <property type="project" value="UniProtKB-UniRule"/>
</dbReference>
<evidence type="ECO:0000313" key="3">
    <source>
        <dbReference type="Proteomes" id="UP000296201"/>
    </source>
</evidence>
<dbReference type="Proteomes" id="UP000296201">
    <property type="component" value="Chromosome"/>
</dbReference>
<accession>A0A4P7P3R2</accession>
<dbReference type="AlphaFoldDB" id="A0A4P7P3R2"/>
<keyword evidence="1 2" id="KW-0489">Methyltransferase</keyword>
<proteinExistence type="inferred from homology"/>
<dbReference type="Pfam" id="PF04445">
    <property type="entry name" value="SAM_MT"/>
    <property type="match status" value="1"/>
</dbReference>
<gene>
    <name evidence="1 2" type="primary">rsmJ</name>
    <name evidence="2" type="ORF">GHNINEIG_02107</name>
</gene>
<dbReference type="InterPro" id="IPR007536">
    <property type="entry name" value="16SrRNA_methylTrfase_J"/>
</dbReference>
<keyword evidence="1" id="KW-0698">rRNA processing</keyword>
<dbReference type="PANTHER" id="PTHR36112:SF1">
    <property type="entry name" value="RIBOSOMAL RNA SMALL SUBUNIT METHYLTRANSFERASE J"/>
    <property type="match status" value="1"/>
</dbReference>
<dbReference type="PANTHER" id="PTHR36112">
    <property type="entry name" value="RIBOSOMAL RNA SMALL SUBUNIT METHYLTRANSFERASE J"/>
    <property type="match status" value="1"/>
</dbReference>
<keyword evidence="3" id="KW-1185">Reference proteome</keyword>
<keyword evidence="1" id="KW-0963">Cytoplasm</keyword>
<keyword evidence="1" id="KW-0949">S-adenosyl-L-methionine</keyword>
<dbReference type="EC" id="2.1.1.242" evidence="1"/>
<feature type="binding site" evidence="1">
    <location>
        <position position="191"/>
    </location>
    <ligand>
        <name>S-adenosyl-L-methionine</name>
        <dbReference type="ChEBI" id="CHEBI:59789"/>
    </ligand>
</feature>
<evidence type="ECO:0000256" key="1">
    <source>
        <dbReference type="HAMAP-Rule" id="MF_01523"/>
    </source>
</evidence>
<dbReference type="Gene3D" id="3.40.50.150">
    <property type="entry name" value="Vaccinia Virus protein VP39"/>
    <property type="match status" value="1"/>
</dbReference>
<name>A0A4P7P3R2_9GAMM</name>
<comment type="subcellular location">
    <subcellularLocation>
        <location evidence="1">Cytoplasm</location>
    </subcellularLocation>
</comment>
<dbReference type="GO" id="GO:0005737">
    <property type="term" value="C:cytoplasm"/>
    <property type="evidence" value="ECO:0007669"/>
    <property type="project" value="UniProtKB-SubCell"/>
</dbReference>
<comment type="caution">
    <text evidence="1">Lacks conserved residue(s) required for the propagation of feature annotation.</text>
</comment>
<dbReference type="InterPro" id="IPR029063">
    <property type="entry name" value="SAM-dependent_MTases_sf"/>
</dbReference>
<protein>
    <recommendedName>
        <fullName evidence="1">Ribosomal RNA small subunit methyltransferase J</fullName>
        <ecNumber evidence="1">2.1.1.242</ecNumber>
    </recommendedName>
    <alternativeName>
        <fullName evidence="1">16S rRNA m2G1516 methyltransferase</fullName>
    </alternativeName>
    <alternativeName>
        <fullName evidence="1">rRNA (guanine-N(2)-)-methyltransferase</fullName>
    </alternativeName>
</protein>
<dbReference type="EMBL" id="CP032096">
    <property type="protein sequence ID" value="QBZ84032.1"/>
    <property type="molecule type" value="Genomic_DNA"/>
</dbReference>
<dbReference type="HAMAP" id="MF_01523">
    <property type="entry name" value="16SrRNA_methyltr_J"/>
    <property type="match status" value="1"/>
</dbReference>
<dbReference type="RefSeq" id="WP_135796602.1">
    <property type="nucleotide sequence ID" value="NZ_CP032096.1"/>
</dbReference>
<feature type="binding site" evidence="1">
    <location>
        <begin position="135"/>
        <end position="136"/>
    </location>
    <ligand>
        <name>S-adenosyl-L-methionine</name>
        <dbReference type="ChEBI" id="CHEBI:59789"/>
    </ligand>
</feature>
<organism evidence="2 3">
    <name type="scientific">Hydrogenovibrio crunogenus</name>
    <dbReference type="NCBI Taxonomy" id="39765"/>
    <lineage>
        <taxon>Bacteria</taxon>
        <taxon>Pseudomonadati</taxon>
        <taxon>Pseudomonadota</taxon>
        <taxon>Gammaproteobacteria</taxon>
        <taxon>Thiotrichales</taxon>
        <taxon>Piscirickettsiaceae</taxon>
        <taxon>Hydrogenovibrio</taxon>
    </lineage>
</organism>
<reference evidence="2 3" key="1">
    <citation type="submission" date="2018-08" db="EMBL/GenBank/DDBJ databases">
        <title>Horizontal acquisition of hydrogen conversion ability and other habitat adaptations in Hydrogenovibrio crunogenus strains.</title>
        <authorList>
            <person name="Gonnella G."/>
            <person name="Adam N."/>
            <person name="Perner M."/>
        </authorList>
    </citation>
    <scope>NUCLEOTIDE SEQUENCE [LARGE SCALE GENOMIC DNA]</scope>
    <source>
        <strain evidence="2 3">SP-41</strain>
    </source>
</reference>
<comment type="catalytic activity">
    <reaction evidence="1">
        <text>guanosine(1516) in 16S rRNA + S-adenosyl-L-methionine = N(2)-methylguanosine(1516) in 16S rRNA + S-adenosyl-L-homocysteine + H(+)</text>
        <dbReference type="Rhea" id="RHEA:43220"/>
        <dbReference type="Rhea" id="RHEA-COMP:10412"/>
        <dbReference type="Rhea" id="RHEA-COMP:10413"/>
        <dbReference type="ChEBI" id="CHEBI:15378"/>
        <dbReference type="ChEBI" id="CHEBI:57856"/>
        <dbReference type="ChEBI" id="CHEBI:59789"/>
        <dbReference type="ChEBI" id="CHEBI:74269"/>
        <dbReference type="ChEBI" id="CHEBI:74481"/>
        <dbReference type="EC" id="2.1.1.242"/>
    </reaction>
</comment>
<dbReference type="OrthoDB" id="3191794at2"/>
<dbReference type="CDD" id="cd02440">
    <property type="entry name" value="AdoMet_MTases"/>
    <property type="match status" value="1"/>
</dbReference>
<comment type="function">
    <text evidence="1">Specifically methylates the guanosine in position 1516 of 16S rRNA.</text>
</comment>